<dbReference type="PANTHER" id="PTHR46082">
    <property type="entry name" value="ATP/GTP-BINDING PROTEIN-RELATED"/>
    <property type="match status" value="1"/>
</dbReference>
<dbReference type="PANTHER" id="PTHR46082:SF6">
    <property type="entry name" value="AAA+ ATPASE DOMAIN-CONTAINING PROTEIN-RELATED"/>
    <property type="match status" value="1"/>
</dbReference>
<dbReference type="Gene3D" id="3.40.50.300">
    <property type="entry name" value="P-loop containing nucleotide triphosphate hydrolases"/>
    <property type="match status" value="1"/>
</dbReference>
<dbReference type="SUPFAM" id="SSF52540">
    <property type="entry name" value="P-loop containing nucleoside triphosphate hydrolases"/>
    <property type="match status" value="1"/>
</dbReference>
<dbReference type="NCBIfam" id="NF040586">
    <property type="entry name" value="FxSxx_TPR"/>
    <property type="match status" value="1"/>
</dbReference>
<gene>
    <name evidence="3" type="ORF">B0J12DRAFT_445740</name>
</gene>
<dbReference type="InterPro" id="IPR010730">
    <property type="entry name" value="HET"/>
</dbReference>
<evidence type="ECO:0000313" key="3">
    <source>
        <dbReference type="EMBL" id="KAH7012384.1"/>
    </source>
</evidence>
<organism evidence="3 4">
    <name type="scientific">Macrophomina phaseolina</name>
    <dbReference type="NCBI Taxonomy" id="35725"/>
    <lineage>
        <taxon>Eukaryota</taxon>
        <taxon>Fungi</taxon>
        <taxon>Dikarya</taxon>
        <taxon>Ascomycota</taxon>
        <taxon>Pezizomycotina</taxon>
        <taxon>Dothideomycetes</taxon>
        <taxon>Dothideomycetes incertae sedis</taxon>
        <taxon>Botryosphaeriales</taxon>
        <taxon>Botryosphaeriaceae</taxon>
        <taxon>Macrophomina</taxon>
    </lineage>
</organism>
<dbReference type="Pfam" id="PF13424">
    <property type="entry name" value="TPR_12"/>
    <property type="match status" value="2"/>
</dbReference>
<dbReference type="Proteomes" id="UP000774617">
    <property type="component" value="Unassembled WGS sequence"/>
</dbReference>
<feature type="domain" description="Heterokaryon incompatibility" evidence="2">
    <location>
        <begin position="25"/>
        <end position="111"/>
    </location>
</feature>
<sequence length="974" mass="110722">MRLLKLGDDGELSLIERSGDSVPEYAILSHTWGPDGDEVTYDDLMTGAGKHKPGYDKIRFCGNQARIDGLQFFWIDTCCIDKRNNTELSAAINSMFRWYRDATRCYVYLSDVPDPRDPASVAESAFPNSRWFRRGWTLQELVAPSSVQFFSRHSQCLGSKKSRERQIHQITGIAIEALRGNALSHFSTDERLSWAAKRQTTVEEDAAYCLLGIFDIQMPLIYGEGRQKALDRLQRKIRKSLGGPTVPNQAAWIVPFERNPRFTGRTRELAQLEGMLFAKDYTAKAAVVGLGGVGKTQLTLEFLFQTKDKHSDRSIIWIPATNAESLHQGYLDAAQQLGVPGWEDEKEDVKRLVQRHLGKESTGRWLLVFDNADDIDMWIAKARSGLQAGQGSRPLIDYLPKSKQGAILFTTRDRRLAVKLAQQNVMEVPEMGEDAAAQLLEKCLVDSRLVQSRQDTSALLLQLTYLPLAIVQAAAYINENGIEIADYLSLLLDQEEEVIHLLSEEFEDDGRYRNVKNPVATTWLISFEQVRQRDPLAAEYLSFMACVEPKDIPQSLLPPGPTRKKEIEAIGTLSAYSFITKRPIDMALDLHRLVHLVTRNWLREEERLSQSTEKAIMRLEEVFPNDNHENRLLWRTYLTHVRYVLESDLIDKNGKARMNLMWRYAMCLYQDGRWDEAETPITQVLNMHNRVLGADHPSTLTSMANLASTYWNQGRWKEAEELGVQVMETRKKKLGADHPSTLTSMANLASTYWNQGRWEEAEELDVQVMETRKKKLGADHPTTQTSIANLASTYWNQGRWEEAEELDVQVMETRKKKLGADHPDTLTSMANLASTYRNQGRWEEAEELGVQVMETSKKKLGADHPDTLTSMANLASMYWNQGRWEAAEELEVQVMETRKKKLGADHPDTLTSMNNLAFTWKGQGRVVKATSLMNECLQRRQRVLGVNHPDLISSSKALAEWEAEQVGLAAQPQV</sequence>
<dbReference type="SUPFAM" id="SSF48452">
    <property type="entry name" value="TPR-like"/>
    <property type="match status" value="2"/>
</dbReference>
<dbReference type="Pfam" id="PF06985">
    <property type="entry name" value="HET"/>
    <property type="match status" value="1"/>
</dbReference>
<comment type="caution">
    <text evidence="3">The sequence shown here is derived from an EMBL/GenBank/DDBJ whole genome shotgun (WGS) entry which is preliminary data.</text>
</comment>
<accession>A0ABQ8FQK2</accession>
<protein>
    <submittedName>
        <fullName evidence="3">Uncharacterized protein</fullName>
    </submittedName>
</protein>
<evidence type="ECO:0000259" key="2">
    <source>
        <dbReference type="Pfam" id="PF06985"/>
    </source>
</evidence>
<dbReference type="InterPro" id="IPR011990">
    <property type="entry name" value="TPR-like_helical_dom_sf"/>
</dbReference>
<name>A0ABQ8FQK2_9PEZI</name>
<dbReference type="PRINTS" id="PR00381">
    <property type="entry name" value="KINESINLIGHT"/>
</dbReference>
<keyword evidence="4" id="KW-1185">Reference proteome</keyword>
<dbReference type="Gene3D" id="1.25.40.10">
    <property type="entry name" value="Tetratricopeptide repeat domain"/>
    <property type="match status" value="2"/>
</dbReference>
<feature type="domain" description="NB-ARC" evidence="1">
    <location>
        <begin position="268"/>
        <end position="445"/>
    </location>
</feature>
<dbReference type="InterPro" id="IPR053137">
    <property type="entry name" value="NLR-like"/>
</dbReference>
<evidence type="ECO:0000313" key="4">
    <source>
        <dbReference type="Proteomes" id="UP000774617"/>
    </source>
</evidence>
<reference evidence="3 4" key="1">
    <citation type="journal article" date="2021" name="Nat. Commun.">
        <title>Genetic determinants of endophytism in the Arabidopsis root mycobiome.</title>
        <authorList>
            <person name="Mesny F."/>
            <person name="Miyauchi S."/>
            <person name="Thiergart T."/>
            <person name="Pickel B."/>
            <person name="Atanasova L."/>
            <person name="Karlsson M."/>
            <person name="Huettel B."/>
            <person name="Barry K.W."/>
            <person name="Haridas S."/>
            <person name="Chen C."/>
            <person name="Bauer D."/>
            <person name="Andreopoulos W."/>
            <person name="Pangilinan J."/>
            <person name="LaButti K."/>
            <person name="Riley R."/>
            <person name="Lipzen A."/>
            <person name="Clum A."/>
            <person name="Drula E."/>
            <person name="Henrissat B."/>
            <person name="Kohler A."/>
            <person name="Grigoriev I.V."/>
            <person name="Martin F.M."/>
            <person name="Hacquard S."/>
        </authorList>
    </citation>
    <scope>NUCLEOTIDE SEQUENCE [LARGE SCALE GENOMIC DNA]</scope>
    <source>
        <strain evidence="3 4">MPI-SDFR-AT-0080</strain>
    </source>
</reference>
<dbReference type="EMBL" id="JAGTJR010000087">
    <property type="protein sequence ID" value="KAH7012384.1"/>
    <property type="molecule type" value="Genomic_DNA"/>
</dbReference>
<dbReference type="InterPro" id="IPR027417">
    <property type="entry name" value="P-loop_NTPase"/>
</dbReference>
<dbReference type="Pfam" id="PF00931">
    <property type="entry name" value="NB-ARC"/>
    <property type="match status" value="1"/>
</dbReference>
<dbReference type="InterPro" id="IPR002182">
    <property type="entry name" value="NB-ARC"/>
</dbReference>
<proteinExistence type="predicted"/>
<evidence type="ECO:0000259" key="1">
    <source>
        <dbReference type="Pfam" id="PF00931"/>
    </source>
</evidence>
<dbReference type="Pfam" id="PF13374">
    <property type="entry name" value="TPR_10"/>
    <property type="match status" value="3"/>
</dbReference>